<sequence length="175" mass="20496">MPMHAWLEEVVTQVIGQHCAIHYIEEAARRQERTRTYDLWAWSSNPNKIPKKVLLTIADPNREQPATDILRHLAELNHDPPEDFKGAYDYKLHIHLDVVEDLSFLWGRGGGDGPRNRKPRREFLWKYGASNSLGERRSGQNHDTTGSRDYCPRRDRDDHDDNYHRSTRHHHSLSA</sequence>
<reference evidence="2" key="1">
    <citation type="submission" date="2019-03" db="EMBL/GenBank/DDBJ databases">
        <title>WGS assembly of Setaria viridis.</title>
        <authorList>
            <person name="Huang P."/>
            <person name="Jenkins J."/>
            <person name="Grimwood J."/>
            <person name="Barry K."/>
            <person name="Healey A."/>
            <person name="Mamidi S."/>
            <person name="Sreedasyam A."/>
            <person name="Shu S."/>
            <person name="Feldman M."/>
            <person name="Wu J."/>
            <person name="Yu Y."/>
            <person name="Chen C."/>
            <person name="Johnson J."/>
            <person name="Rokhsar D."/>
            <person name="Baxter I."/>
            <person name="Schmutz J."/>
            <person name="Brutnell T."/>
            <person name="Kellogg E."/>
        </authorList>
    </citation>
    <scope>NUCLEOTIDE SEQUENCE [LARGE SCALE GENOMIC DNA]</scope>
</reference>
<name>A0A4U6WB00_SETVI</name>
<organism evidence="2 3">
    <name type="scientific">Setaria viridis</name>
    <name type="common">Green bristlegrass</name>
    <name type="synonym">Setaria italica subsp. viridis</name>
    <dbReference type="NCBI Taxonomy" id="4556"/>
    <lineage>
        <taxon>Eukaryota</taxon>
        <taxon>Viridiplantae</taxon>
        <taxon>Streptophyta</taxon>
        <taxon>Embryophyta</taxon>
        <taxon>Tracheophyta</taxon>
        <taxon>Spermatophyta</taxon>
        <taxon>Magnoliopsida</taxon>
        <taxon>Liliopsida</taxon>
        <taxon>Poales</taxon>
        <taxon>Poaceae</taxon>
        <taxon>PACMAD clade</taxon>
        <taxon>Panicoideae</taxon>
        <taxon>Panicodae</taxon>
        <taxon>Paniceae</taxon>
        <taxon>Cenchrinae</taxon>
        <taxon>Setaria</taxon>
    </lineage>
</organism>
<evidence type="ECO:0000313" key="3">
    <source>
        <dbReference type="Proteomes" id="UP000298652"/>
    </source>
</evidence>
<accession>A0A4U6WB00</accession>
<gene>
    <name evidence="2" type="ORF">SEVIR_1G210900v2</name>
</gene>
<evidence type="ECO:0000256" key="1">
    <source>
        <dbReference type="SAM" id="MobiDB-lite"/>
    </source>
</evidence>
<feature type="compositionally biased region" description="Basic residues" evidence="1">
    <location>
        <begin position="165"/>
        <end position="175"/>
    </location>
</feature>
<feature type="region of interest" description="Disordered" evidence="1">
    <location>
        <begin position="134"/>
        <end position="175"/>
    </location>
</feature>
<protein>
    <submittedName>
        <fullName evidence="2">Uncharacterized protein</fullName>
    </submittedName>
</protein>
<dbReference type="InterPro" id="IPR053253">
    <property type="entry name" value="Sex_diff_modulator"/>
</dbReference>
<dbReference type="PANTHER" id="PTHR33087">
    <property type="entry name" value="OS07G0539200 PROTEIN"/>
    <property type="match status" value="1"/>
</dbReference>
<keyword evidence="3" id="KW-1185">Reference proteome</keyword>
<dbReference type="Gramene" id="TKW39910">
    <property type="protein sequence ID" value="TKW39910"/>
    <property type="gene ID" value="SEVIR_1G210900v2"/>
</dbReference>
<dbReference type="EMBL" id="CM016552">
    <property type="protein sequence ID" value="TKW39910.1"/>
    <property type="molecule type" value="Genomic_DNA"/>
</dbReference>
<proteinExistence type="predicted"/>
<dbReference type="AlphaFoldDB" id="A0A4U6WB00"/>
<evidence type="ECO:0000313" key="2">
    <source>
        <dbReference type="EMBL" id="TKW39910.1"/>
    </source>
</evidence>
<feature type="compositionally biased region" description="Basic and acidic residues" evidence="1">
    <location>
        <begin position="150"/>
        <end position="164"/>
    </location>
</feature>
<dbReference type="Proteomes" id="UP000298652">
    <property type="component" value="Chromosome 1"/>
</dbReference>
<dbReference type="PANTHER" id="PTHR33087:SF53">
    <property type="entry name" value="CCHC-TYPE DOMAIN-CONTAINING PROTEIN"/>
    <property type="match status" value="1"/>
</dbReference>